<organism evidence="2 3">
    <name type="scientific">Rhizoctonia solani AG-3 Rhs1AP</name>
    <dbReference type="NCBI Taxonomy" id="1086054"/>
    <lineage>
        <taxon>Eukaryota</taxon>
        <taxon>Fungi</taxon>
        <taxon>Dikarya</taxon>
        <taxon>Basidiomycota</taxon>
        <taxon>Agaricomycotina</taxon>
        <taxon>Agaricomycetes</taxon>
        <taxon>Cantharellales</taxon>
        <taxon>Ceratobasidiaceae</taxon>
        <taxon>Rhizoctonia</taxon>
    </lineage>
</organism>
<dbReference type="Pfam" id="PF08240">
    <property type="entry name" value="ADH_N"/>
    <property type="match status" value="1"/>
</dbReference>
<dbReference type="Pfam" id="PF00107">
    <property type="entry name" value="ADH_zinc_N"/>
    <property type="match status" value="1"/>
</dbReference>
<gene>
    <name evidence="2" type="ORF">RSOL_100910</name>
</gene>
<accession>X8IZU5</accession>
<dbReference type="InterPro" id="IPR013149">
    <property type="entry name" value="ADH-like_C"/>
</dbReference>
<dbReference type="EMBL" id="JATN01000322">
    <property type="protein sequence ID" value="EUC55207.1"/>
    <property type="molecule type" value="Genomic_DNA"/>
</dbReference>
<dbReference type="CDD" id="cd08276">
    <property type="entry name" value="MDR7"/>
    <property type="match status" value="1"/>
</dbReference>
<evidence type="ECO:0000313" key="3">
    <source>
        <dbReference type="Proteomes" id="UP000030108"/>
    </source>
</evidence>
<dbReference type="InterPro" id="IPR011032">
    <property type="entry name" value="GroES-like_sf"/>
</dbReference>
<name>X8IZU5_9AGAM</name>
<dbReference type="InterPro" id="IPR020843">
    <property type="entry name" value="ER"/>
</dbReference>
<protein>
    <submittedName>
        <fullName evidence="2">Alcohol dehydrogenase zinc-binding domain protein</fullName>
    </submittedName>
</protein>
<dbReference type="SMART" id="SM00829">
    <property type="entry name" value="PKS_ER"/>
    <property type="match status" value="1"/>
</dbReference>
<sequence>MSTIPTTAKAWRFPPTEPSLWNSYHSLELKDVPVPKPGKGEVLVKIRAVALNASLGQYPGGAFTTGPDHGGLIPASDGAGEIVAVGQGVDKWTTGDRVYSLFSETWESGPVQDHHWSGMVGSHTQGCLTQYRYVFPTLLKTFMYLLCSIFSAEYCLPVPEHLSYEQAAAIPCAGMTAFSALFVVSTTTQDSTVLVLGSGGVSVLGAQFAKAAGARVIATTSSESKSHKYKALGVDHVVNYRDTPDWAGEVKKLTGGQGVDQVFEIGGSGTLMESIRAIKPGGEVHVISVPAEAATTSISELAMSLLLKQGKLNGVVVGGKDVGQRLNSFISEHKVEPLVDSKVFEWKAAKEAFDYIQSGAHFGKVVIRVD</sequence>
<dbReference type="Proteomes" id="UP000030108">
    <property type="component" value="Unassembled WGS sequence"/>
</dbReference>
<proteinExistence type="predicted"/>
<dbReference type="PANTHER" id="PTHR45033">
    <property type="match status" value="1"/>
</dbReference>
<dbReference type="OrthoDB" id="9930022at2759"/>
<feature type="domain" description="Enoyl reductase (ER)" evidence="1">
    <location>
        <begin position="22"/>
        <end position="367"/>
    </location>
</feature>
<evidence type="ECO:0000313" key="2">
    <source>
        <dbReference type="EMBL" id="EUC55207.1"/>
    </source>
</evidence>
<dbReference type="InterPro" id="IPR052711">
    <property type="entry name" value="Zinc_ADH-like"/>
</dbReference>
<dbReference type="Gene3D" id="3.40.50.720">
    <property type="entry name" value="NAD(P)-binding Rossmann-like Domain"/>
    <property type="match status" value="1"/>
</dbReference>
<reference evidence="3" key="1">
    <citation type="journal article" date="2014" name="Genome Announc.">
        <title>Draft genome sequence of the plant-pathogenic soil fungus Rhizoctonia solani anastomosis group 3 strain Rhs1AP.</title>
        <authorList>
            <person name="Cubeta M.A."/>
            <person name="Thomas E."/>
            <person name="Dean R.A."/>
            <person name="Jabaji S."/>
            <person name="Neate S.M."/>
            <person name="Tavantzis S."/>
            <person name="Toda T."/>
            <person name="Vilgalys R."/>
            <person name="Bharathan N."/>
            <person name="Fedorova-Abrams N."/>
            <person name="Pakala S.B."/>
            <person name="Pakala S.M."/>
            <person name="Zafar N."/>
            <person name="Joardar V."/>
            <person name="Losada L."/>
            <person name="Nierman W.C."/>
        </authorList>
    </citation>
    <scope>NUCLEOTIDE SEQUENCE [LARGE SCALE GENOMIC DNA]</scope>
    <source>
        <strain evidence="3">AG-3</strain>
    </source>
</reference>
<dbReference type="InterPro" id="IPR036291">
    <property type="entry name" value="NAD(P)-bd_dom_sf"/>
</dbReference>
<dbReference type="GO" id="GO:0016491">
    <property type="term" value="F:oxidoreductase activity"/>
    <property type="evidence" value="ECO:0007669"/>
    <property type="project" value="InterPro"/>
</dbReference>
<dbReference type="Gene3D" id="3.90.180.10">
    <property type="entry name" value="Medium-chain alcohol dehydrogenases, catalytic domain"/>
    <property type="match status" value="1"/>
</dbReference>
<dbReference type="SUPFAM" id="SSF50129">
    <property type="entry name" value="GroES-like"/>
    <property type="match status" value="1"/>
</dbReference>
<comment type="caution">
    <text evidence="2">The sequence shown here is derived from an EMBL/GenBank/DDBJ whole genome shotgun (WGS) entry which is preliminary data.</text>
</comment>
<dbReference type="AlphaFoldDB" id="X8IZU5"/>
<dbReference type="InterPro" id="IPR013154">
    <property type="entry name" value="ADH-like_N"/>
</dbReference>
<dbReference type="SUPFAM" id="SSF51735">
    <property type="entry name" value="NAD(P)-binding Rossmann-fold domains"/>
    <property type="match status" value="1"/>
</dbReference>
<evidence type="ECO:0000259" key="1">
    <source>
        <dbReference type="SMART" id="SM00829"/>
    </source>
</evidence>
<dbReference type="PANTHER" id="PTHR45033:SF2">
    <property type="entry name" value="ZINC-TYPE ALCOHOL DEHYDROGENASE-LIKE PROTEIN C1773.06C"/>
    <property type="match status" value="1"/>
</dbReference>